<dbReference type="InterPro" id="IPR020578">
    <property type="entry name" value="Aminotrans_V_PyrdxlP_BS"/>
</dbReference>
<evidence type="ECO:0000256" key="6">
    <source>
        <dbReference type="PIRSR" id="PIRSR000524-1"/>
    </source>
</evidence>
<feature type="binding site" evidence="6">
    <location>
        <position position="335"/>
    </location>
    <ligand>
        <name>substrate</name>
    </ligand>
</feature>
<proteinExistence type="inferred from homology"/>
<feature type="modified residue" description="N6-(pyridoxal phosphate)lysine" evidence="7">
    <location>
        <position position="192"/>
    </location>
</feature>
<accession>A0A2U3DCM9</accession>
<evidence type="ECO:0000313" key="11">
    <source>
        <dbReference type="EMBL" id="PWI59037.1"/>
    </source>
</evidence>
<evidence type="ECO:0000256" key="5">
    <source>
        <dbReference type="ARBA" id="ARBA00022898"/>
    </source>
</evidence>
<organism evidence="11 12">
    <name type="scientific">Sulfoacidibacillus thermotolerans</name>
    <name type="common">Acidibacillus sulfuroxidans</name>
    <dbReference type="NCBI Taxonomy" id="1765684"/>
    <lineage>
        <taxon>Bacteria</taxon>
        <taxon>Bacillati</taxon>
        <taxon>Bacillota</taxon>
        <taxon>Bacilli</taxon>
        <taxon>Bacillales</taxon>
        <taxon>Alicyclobacillaceae</taxon>
        <taxon>Sulfoacidibacillus</taxon>
    </lineage>
</organism>
<dbReference type="GO" id="GO:0019265">
    <property type="term" value="P:glycine biosynthetic process, by transamination of glyoxylate"/>
    <property type="evidence" value="ECO:0007669"/>
    <property type="project" value="TreeGrafter"/>
</dbReference>
<dbReference type="Gene3D" id="3.90.1150.10">
    <property type="entry name" value="Aspartate Aminotransferase, domain 1"/>
    <property type="match status" value="1"/>
</dbReference>
<dbReference type="SUPFAM" id="SSF53383">
    <property type="entry name" value="PLP-dependent transferases"/>
    <property type="match status" value="1"/>
</dbReference>
<dbReference type="Pfam" id="PF00266">
    <property type="entry name" value="Aminotran_5"/>
    <property type="match status" value="1"/>
</dbReference>
<dbReference type="InterPro" id="IPR015422">
    <property type="entry name" value="PyrdxlP-dep_Trfase_small"/>
</dbReference>
<evidence type="ECO:0000256" key="1">
    <source>
        <dbReference type="ARBA" id="ARBA00001933"/>
    </source>
</evidence>
<dbReference type="FunFam" id="3.40.640.10:FF:000027">
    <property type="entry name" value="Serine--pyruvate aminotransferase, mitochondrial"/>
    <property type="match status" value="1"/>
</dbReference>
<keyword evidence="3" id="KW-0032">Aminotransferase</keyword>
<evidence type="ECO:0000256" key="8">
    <source>
        <dbReference type="RuleBase" id="RU004075"/>
    </source>
</evidence>
<dbReference type="PROSITE" id="PS00595">
    <property type="entry name" value="AA_TRANSFER_CLASS_5"/>
    <property type="match status" value="1"/>
</dbReference>
<dbReference type="PANTHER" id="PTHR21152:SF40">
    <property type="entry name" value="ALANINE--GLYOXYLATE AMINOTRANSFERASE"/>
    <property type="match status" value="1"/>
</dbReference>
<evidence type="ECO:0000313" key="12">
    <source>
        <dbReference type="Proteomes" id="UP000245380"/>
    </source>
</evidence>
<dbReference type="AlphaFoldDB" id="A0A2U3DCM9"/>
<protein>
    <recommendedName>
        <fullName evidence="10">Aminotransferase class V domain-containing protein</fullName>
    </recommendedName>
</protein>
<comment type="cofactor">
    <cofactor evidence="1 7 9">
        <name>pyridoxal 5'-phosphate</name>
        <dbReference type="ChEBI" id="CHEBI:597326"/>
    </cofactor>
</comment>
<dbReference type="EMBL" id="MPDK01000001">
    <property type="protein sequence ID" value="PWI59037.1"/>
    <property type="molecule type" value="Genomic_DNA"/>
</dbReference>
<keyword evidence="12" id="KW-1185">Reference proteome</keyword>
<dbReference type="RefSeq" id="WP_109429172.1">
    <property type="nucleotide sequence ID" value="NZ_MPDK01000001.1"/>
</dbReference>
<dbReference type="InterPro" id="IPR015424">
    <property type="entry name" value="PyrdxlP-dep_Trfase"/>
</dbReference>
<evidence type="ECO:0000256" key="7">
    <source>
        <dbReference type="PIRSR" id="PIRSR000524-50"/>
    </source>
</evidence>
<evidence type="ECO:0000256" key="9">
    <source>
        <dbReference type="RuleBase" id="RU004504"/>
    </source>
</evidence>
<dbReference type="OrthoDB" id="389074at2"/>
<gene>
    <name evidence="11" type="ORF">BM613_00015</name>
</gene>
<sequence length="386" mass="41778">MFSEKTILRIPGPTPVPPEVTRAMTHPMIGHRSGDFSALLAEVEANLREVFHTSGDIAVIAGTGTAGLEASVFSMVRQGDAVLAISTGNFGDRFTEIARRTNATLYTLNYEWGQPAKEQDVVQMLKEHPEIEVVLMSHCETSTGVLNDVQAIAKITRAHGAYLIVDAVSSFIGSPLLMDEWLVDVVVTGSQKALALPPGLALVALSKRALERVKNGPPARSFYFDLARYHKDLGADTTPWTPPVSLIYGLRASLAMIKQEGLEQAQARHRLLRDMTRAGVRALGLKLMVEDEKYASHTVTTVLVSDADAVRKVMKNDLHIAVAGGQKQLSGKIIRIGHMGYVDASDILQCLAALEIALVQTGHEIKLGAGVSAAAEVYLHAENPRY</sequence>
<dbReference type="PANTHER" id="PTHR21152">
    <property type="entry name" value="AMINOTRANSFERASE CLASS V"/>
    <property type="match status" value="1"/>
</dbReference>
<comment type="similarity">
    <text evidence="2 8">Belongs to the class-V pyridoxal-phosphate-dependent aminotransferase family.</text>
</comment>
<dbReference type="GO" id="GO:0004760">
    <property type="term" value="F:L-serine-pyruvate transaminase activity"/>
    <property type="evidence" value="ECO:0007669"/>
    <property type="project" value="TreeGrafter"/>
</dbReference>
<comment type="caution">
    <text evidence="11">The sequence shown here is derived from an EMBL/GenBank/DDBJ whole genome shotgun (WGS) entry which is preliminary data.</text>
</comment>
<evidence type="ECO:0000256" key="4">
    <source>
        <dbReference type="ARBA" id="ARBA00022679"/>
    </source>
</evidence>
<evidence type="ECO:0000256" key="3">
    <source>
        <dbReference type="ARBA" id="ARBA00022576"/>
    </source>
</evidence>
<dbReference type="PIRSF" id="PIRSF000524">
    <property type="entry name" value="SPT"/>
    <property type="match status" value="1"/>
</dbReference>
<evidence type="ECO:0000256" key="2">
    <source>
        <dbReference type="ARBA" id="ARBA00009236"/>
    </source>
</evidence>
<name>A0A2U3DCM9_SULT2</name>
<dbReference type="Gene3D" id="3.40.640.10">
    <property type="entry name" value="Type I PLP-dependent aspartate aminotransferase-like (Major domain)"/>
    <property type="match status" value="1"/>
</dbReference>
<reference evidence="11 12" key="1">
    <citation type="submission" date="2016-11" db="EMBL/GenBank/DDBJ databases">
        <title>Comparative genomics of Acidibacillus ferroxidans species.</title>
        <authorList>
            <person name="Oliveira G."/>
            <person name="Nunes G."/>
            <person name="Oliveira R."/>
            <person name="Araujo F."/>
            <person name="Salim A."/>
            <person name="Scholte L."/>
            <person name="Morais D."/>
            <person name="Nancucheo I."/>
            <person name="Johnson D.B."/>
            <person name="Grail B."/>
            <person name="Bittencourt J."/>
            <person name="Valadares R."/>
        </authorList>
    </citation>
    <scope>NUCLEOTIDE SEQUENCE [LARGE SCALE GENOMIC DNA]</scope>
    <source>
        <strain evidence="11 12">Y002</strain>
    </source>
</reference>
<feature type="domain" description="Aminotransferase class V" evidence="10">
    <location>
        <begin position="23"/>
        <end position="329"/>
    </location>
</feature>
<dbReference type="InterPro" id="IPR024169">
    <property type="entry name" value="SP_NH2Trfase/AEP_transaminase"/>
</dbReference>
<dbReference type="InterPro" id="IPR000192">
    <property type="entry name" value="Aminotrans_V_dom"/>
</dbReference>
<keyword evidence="4" id="KW-0808">Transferase</keyword>
<keyword evidence="5 7" id="KW-0663">Pyridoxal phosphate</keyword>
<dbReference type="GO" id="GO:0008453">
    <property type="term" value="F:alanine-glyoxylate transaminase activity"/>
    <property type="evidence" value="ECO:0007669"/>
    <property type="project" value="TreeGrafter"/>
</dbReference>
<dbReference type="Proteomes" id="UP000245380">
    <property type="component" value="Unassembled WGS sequence"/>
</dbReference>
<evidence type="ECO:0000259" key="10">
    <source>
        <dbReference type="Pfam" id="PF00266"/>
    </source>
</evidence>
<dbReference type="InterPro" id="IPR015421">
    <property type="entry name" value="PyrdxlP-dep_Trfase_major"/>
</dbReference>